<evidence type="ECO:0000256" key="1">
    <source>
        <dbReference type="SAM" id="Phobius"/>
    </source>
</evidence>
<feature type="transmembrane region" description="Helical" evidence="1">
    <location>
        <begin position="280"/>
        <end position="310"/>
    </location>
</feature>
<feature type="transmembrane region" description="Helical" evidence="1">
    <location>
        <begin position="104"/>
        <end position="124"/>
    </location>
</feature>
<keyword evidence="3" id="KW-1185">Reference proteome</keyword>
<feature type="transmembrane region" description="Helical" evidence="1">
    <location>
        <begin position="68"/>
        <end position="92"/>
    </location>
</feature>
<dbReference type="KEGG" id="schi:SCHIN_v1c01610"/>
<feature type="transmembrane region" description="Helical" evidence="1">
    <location>
        <begin position="383"/>
        <end position="402"/>
    </location>
</feature>
<feature type="transmembrane region" description="Helical" evidence="1">
    <location>
        <begin position="251"/>
        <end position="268"/>
    </location>
</feature>
<feature type="transmembrane region" description="Helical" evidence="1">
    <location>
        <begin position="464"/>
        <end position="484"/>
    </location>
</feature>
<sequence>MTNISIMVPVLFAVLALFMFYTSGAIMMELLKFKMKNHFATIAAGFFVYFTFISIFTLPLQLISVLPYFFFVYYLWGITIVYLLFCCVFAKYWLSTTFISISSLIYLVVALIFLIMNYVVYKFISDGSFSRHKNTISIMFWLKDNPVSFFNASSMYNVLGFKPFQGWYTFQLSIVMLAGAQSFQYQDVIIPFIFIIDSFVAASIFVYMYDSFRKVENTWAKYTLLFLSLITFVGTKVILQDFNYSLWTGDIFFIYLIMYSIIIILRYTSQGFRERNDPTFVGLVIGGYIAFSWDSAYQVLFLLYGLLFVIQRRYTINFTKDILKMSLFALVDLFFFNIILKFYLQTILFGALLLFLIIVAYLMTRSYSVVIKFETFVDQRINFVTLLLPMAFMIISLGLTLASNESFVNPEDTYLNFLYVWTAVFRNELSRYWITFMLSMAILAISFVWIFIRNRFQTNVLTGIVDLLLISYLTFYNPIVVKFINIIYPMMTQSNGIIMIIQGTLAINVLLYWGFNKINYKKTEKVKVYRKPSILIV</sequence>
<feature type="transmembrane region" description="Helical" evidence="1">
    <location>
        <begin position="164"/>
        <end position="181"/>
    </location>
</feature>
<protein>
    <recommendedName>
        <fullName evidence="4">Glycosyltransferase RgtA/B/C/D-like domain-containing protein</fullName>
    </recommendedName>
</protein>
<feature type="transmembrane region" description="Helical" evidence="1">
    <location>
        <begin position="6"/>
        <end position="27"/>
    </location>
</feature>
<feature type="transmembrane region" description="Helical" evidence="1">
    <location>
        <begin position="432"/>
        <end position="452"/>
    </location>
</feature>
<feature type="transmembrane region" description="Helical" evidence="1">
    <location>
        <begin position="39"/>
        <end position="62"/>
    </location>
</feature>
<gene>
    <name evidence="2" type="ORF">SCHIN_v1c01610</name>
</gene>
<dbReference type="AlphaFoldDB" id="A0A5B9Y3V5"/>
<dbReference type="EMBL" id="CP043026">
    <property type="protein sequence ID" value="QEH61359.1"/>
    <property type="molecule type" value="Genomic_DNA"/>
</dbReference>
<keyword evidence="1" id="KW-0472">Membrane</keyword>
<feature type="transmembrane region" description="Helical" evidence="1">
    <location>
        <begin position="219"/>
        <end position="239"/>
    </location>
</feature>
<reference evidence="2 3" key="1">
    <citation type="submission" date="2019-08" db="EMBL/GenBank/DDBJ databases">
        <title>Complete genome sequence of Spiroplasma chinense CCH (DSM 19755).</title>
        <authorList>
            <person name="Shen H.-Y."/>
            <person name="Lin Y.-C."/>
            <person name="Chou L."/>
            <person name="Kuo C.-H."/>
        </authorList>
    </citation>
    <scope>NUCLEOTIDE SEQUENCE [LARGE SCALE GENOMIC DNA]</scope>
    <source>
        <strain evidence="2 3">CCH</strain>
    </source>
</reference>
<accession>A0A5B9Y3V5</accession>
<name>A0A5B9Y3V5_9MOLU</name>
<dbReference type="Proteomes" id="UP000323144">
    <property type="component" value="Chromosome"/>
</dbReference>
<evidence type="ECO:0000313" key="2">
    <source>
        <dbReference type="EMBL" id="QEH61359.1"/>
    </source>
</evidence>
<dbReference type="RefSeq" id="WP_166507753.1">
    <property type="nucleotide sequence ID" value="NZ_CP043026.1"/>
</dbReference>
<keyword evidence="1" id="KW-0812">Transmembrane</keyword>
<feature type="transmembrane region" description="Helical" evidence="1">
    <location>
        <begin position="322"/>
        <end position="340"/>
    </location>
</feature>
<feature type="transmembrane region" description="Helical" evidence="1">
    <location>
        <begin position="188"/>
        <end position="207"/>
    </location>
</feature>
<feature type="transmembrane region" description="Helical" evidence="1">
    <location>
        <begin position="496"/>
        <end position="515"/>
    </location>
</feature>
<organism evidence="2 3">
    <name type="scientific">Spiroplasma chinense</name>
    <dbReference type="NCBI Taxonomy" id="216932"/>
    <lineage>
        <taxon>Bacteria</taxon>
        <taxon>Bacillati</taxon>
        <taxon>Mycoplasmatota</taxon>
        <taxon>Mollicutes</taxon>
        <taxon>Entomoplasmatales</taxon>
        <taxon>Spiroplasmataceae</taxon>
        <taxon>Spiroplasma</taxon>
    </lineage>
</organism>
<keyword evidence="1" id="KW-1133">Transmembrane helix</keyword>
<proteinExistence type="predicted"/>
<evidence type="ECO:0000313" key="3">
    <source>
        <dbReference type="Proteomes" id="UP000323144"/>
    </source>
</evidence>
<evidence type="ECO:0008006" key="4">
    <source>
        <dbReference type="Google" id="ProtNLM"/>
    </source>
</evidence>
<feature type="transmembrane region" description="Helical" evidence="1">
    <location>
        <begin position="346"/>
        <end position="363"/>
    </location>
</feature>